<reference evidence="1" key="1">
    <citation type="submission" date="2021-06" db="EMBL/GenBank/DDBJ databases">
        <authorList>
            <person name="Kallberg Y."/>
            <person name="Tangrot J."/>
            <person name="Rosling A."/>
        </authorList>
    </citation>
    <scope>NUCLEOTIDE SEQUENCE</scope>
    <source>
        <strain evidence="1">87-6 pot B 2015</strain>
    </source>
</reference>
<evidence type="ECO:0000313" key="1">
    <source>
        <dbReference type="EMBL" id="CAG8719928.1"/>
    </source>
</evidence>
<dbReference type="Proteomes" id="UP000789375">
    <property type="component" value="Unassembled WGS sequence"/>
</dbReference>
<keyword evidence="2" id="KW-1185">Reference proteome</keyword>
<protein>
    <submittedName>
        <fullName evidence="1">8145_t:CDS:1</fullName>
    </submittedName>
</protein>
<organism evidence="1 2">
    <name type="scientific">Funneliformis mosseae</name>
    <name type="common">Endomycorrhizal fungus</name>
    <name type="synonym">Glomus mosseae</name>
    <dbReference type="NCBI Taxonomy" id="27381"/>
    <lineage>
        <taxon>Eukaryota</taxon>
        <taxon>Fungi</taxon>
        <taxon>Fungi incertae sedis</taxon>
        <taxon>Mucoromycota</taxon>
        <taxon>Glomeromycotina</taxon>
        <taxon>Glomeromycetes</taxon>
        <taxon>Glomerales</taxon>
        <taxon>Glomeraceae</taxon>
        <taxon>Funneliformis</taxon>
    </lineage>
</organism>
<sequence>MDTFNIFLMNNTPYQLLLNNLKQTEPVDSLPYPPPYTDEMDTKEKFYSITRA</sequence>
<evidence type="ECO:0000313" key="2">
    <source>
        <dbReference type="Proteomes" id="UP000789375"/>
    </source>
</evidence>
<proteinExistence type="predicted"/>
<feature type="non-terminal residue" evidence="1">
    <location>
        <position position="52"/>
    </location>
</feature>
<comment type="caution">
    <text evidence="1">The sequence shown here is derived from an EMBL/GenBank/DDBJ whole genome shotgun (WGS) entry which is preliminary data.</text>
</comment>
<dbReference type="EMBL" id="CAJVPP010013145">
    <property type="protein sequence ID" value="CAG8719928.1"/>
    <property type="molecule type" value="Genomic_DNA"/>
</dbReference>
<accession>A0A9N9NBJ2</accession>
<gene>
    <name evidence="1" type="ORF">FMOSSE_LOCUS14916</name>
</gene>
<name>A0A9N9NBJ2_FUNMO</name>
<dbReference type="AlphaFoldDB" id="A0A9N9NBJ2"/>